<comment type="caution">
    <text evidence="6">The sequence shown here is derived from an EMBL/GenBank/DDBJ whole genome shotgun (WGS) entry which is preliminary data.</text>
</comment>
<protein>
    <recommendedName>
        <fullName evidence="2">FAD-dependent oxidoreductase domain-containing protein 1</fullName>
    </recommendedName>
</protein>
<dbReference type="Gene3D" id="3.50.50.60">
    <property type="entry name" value="FAD/NAD(P)-binding domain"/>
    <property type="match status" value="2"/>
</dbReference>
<evidence type="ECO:0000256" key="3">
    <source>
        <dbReference type="ARBA" id="ARBA00046185"/>
    </source>
</evidence>
<organism evidence="6 7">
    <name type="scientific">Rhododendron williamsianum</name>
    <dbReference type="NCBI Taxonomy" id="262921"/>
    <lineage>
        <taxon>Eukaryota</taxon>
        <taxon>Viridiplantae</taxon>
        <taxon>Streptophyta</taxon>
        <taxon>Embryophyta</taxon>
        <taxon>Tracheophyta</taxon>
        <taxon>Spermatophyta</taxon>
        <taxon>Magnoliopsida</taxon>
        <taxon>eudicotyledons</taxon>
        <taxon>Gunneridae</taxon>
        <taxon>Pentapetalae</taxon>
        <taxon>asterids</taxon>
        <taxon>Ericales</taxon>
        <taxon>Ericaceae</taxon>
        <taxon>Ericoideae</taxon>
        <taxon>Rhodoreae</taxon>
        <taxon>Rhododendron</taxon>
    </lineage>
</organism>
<proteinExistence type="predicted"/>
<feature type="non-terminal residue" evidence="6">
    <location>
        <position position="1"/>
    </location>
</feature>
<keyword evidence="4" id="KW-0812">Transmembrane</keyword>
<keyword evidence="4" id="KW-1133">Transmembrane helix</keyword>
<keyword evidence="1" id="KW-0560">Oxidoreductase</keyword>
<sequence>MAAIASTLIPNPNPSSNAIVSSLRSPPSFIASTSCLFGNKFLVKPLLAPTMRTQTKRSDGTAPFRRLKPIKVSSHTFDVVVVGAGIIGLTIARQFLMESDLSVAVDLFSLSLAFCLVLGQGYLWMVHKAPGSDKWELAMRSRKLWEMFAENVQHQGMNPLEMLGWKKTDNMSLSYVEVFIALPIVVVVILLIHHGNDCKMFLLIGSLLIGRTSQDSAMLKRRVDQLSEAGLRAEFLSHGDLLLKEPALMIGKEGGAAFLPDDCQIDAQRAVSFIEKVNRHFASEGRYAEFYYEPATSLLRSGSGEVKAVQTSKNTLYSKKAVIIAAGCWSGTLMHDLIRDTGLDLEVPVKPRKGHLLVVENLNSFILNHGLMEAGYVNHEAGTLHSSVSASGPVDAESLSVSMTATMDSRGNLVLGSSRQFVGFSTEMNESVIDRIWERAGEFFPTLRELSLRDFCQSRKVRIGLRPYMPDGKPVIGAVPGLSNLFLAAGHEGEGLSLALGTAEMVANLVLGSPGTVDHAPFALENRCCMLR</sequence>
<evidence type="ECO:0000259" key="5">
    <source>
        <dbReference type="Pfam" id="PF01266"/>
    </source>
</evidence>
<feature type="transmembrane region" description="Helical" evidence="4">
    <location>
        <begin position="75"/>
        <end position="95"/>
    </location>
</feature>
<dbReference type="AlphaFoldDB" id="A0A6A4LJG0"/>
<reference evidence="6 7" key="1">
    <citation type="journal article" date="2019" name="Genome Biol. Evol.">
        <title>The Rhododendron genome and chromosomal organization provide insight into shared whole-genome duplications across the heath family (Ericaceae).</title>
        <authorList>
            <person name="Soza V.L."/>
            <person name="Lindsley D."/>
            <person name="Waalkes A."/>
            <person name="Ramage E."/>
            <person name="Patwardhan R.P."/>
            <person name="Burton J.N."/>
            <person name="Adey A."/>
            <person name="Kumar A."/>
            <person name="Qiu R."/>
            <person name="Shendure J."/>
            <person name="Hall B."/>
        </authorList>
    </citation>
    <scope>NUCLEOTIDE SEQUENCE [LARGE SCALE GENOMIC DNA]</scope>
    <source>
        <strain evidence="6">RSF 1966-606</strain>
    </source>
</reference>
<keyword evidence="4" id="KW-0472">Membrane</keyword>
<evidence type="ECO:0000313" key="7">
    <source>
        <dbReference type="Proteomes" id="UP000428333"/>
    </source>
</evidence>
<gene>
    <name evidence="6" type="ORF">C3L33_07227</name>
</gene>
<feature type="domain" description="FAD dependent oxidoreductase" evidence="5">
    <location>
        <begin position="194"/>
        <end position="509"/>
    </location>
</feature>
<dbReference type="Proteomes" id="UP000428333">
    <property type="component" value="Linkage Group LG04"/>
</dbReference>
<dbReference type="GO" id="GO:0005737">
    <property type="term" value="C:cytoplasm"/>
    <property type="evidence" value="ECO:0007669"/>
    <property type="project" value="TreeGrafter"/>
</dbReference>
<keyword evidence="7" id="KW-1185">Reference proteome</keyword>
<feature type="transmembrane region" description="Helical" evidence="4">
    <location>
        <begin position="172"/>
        <end position="192"/>
    </location>
</feature>
<evidence type="ECO:0000256" key="1">
    <source>
        <dbReference type="ARBA" id="ARBA00023002"/>
    </source>
</evidence>
<dbReference type="GO" id="GO:0016491">
    <property type="term" value="F:oxidoreductase activity"/>
    <property type="evidence" value="ECO:0007669"/>
    <property type="project" value="UniProtKB-KW"/>
</dbReference>
<dbReference type="InterPro" id="IPR036188">
    <property type="entry name" value="FAD/NAD-bd_sf"/>
</dbReference>
<accession>A0A6A4LJG0</accession>
<dbReference type="Gene3D" id="3.30.9.10">
    <property type="entry name" value="D-Amino Acid Oxidase, subunit A, domain 2"/>
    <property type="match status" value="1"/>
</dbReference>
<dbReference type="PANTHER" id="PTHR13847:SF287">
    <property type="entry name" value="FAD-DEPENDENT OXIDOREDUCTASE DOMAIN-CONTAINING PROTEIN 1"/>
    <property type="match status" value="1"/>
</dbReference>
<dbReference type="EMBL" id="QEFC01000997">
    <property type="protein sequence ID" value="KAE9460846.1"/>
    <property type="molecule type" value="Genomic_DNA"/>
</dbReference>
<dbReference type="PANTHER" id="PTHR13847">
    <property type="entry name" value="SARCOSINE DEHYDROGENASE-RELATED"/>
    <property type="match status" value="1"/>
</dbReference>
<evidence type="ECO:0000256" key="4">
    <source>
        <dbReference type="SAM" id="Phobius"/>
    </source>
</evidence>
<dbReference type="SUPFAM" id="SSF54373">
    <property type="entry name" value="FAD-linked reductases, C-terminal domain"/>
    <property type="match status" value="1"/>
</dbReference>
<comment type="function">
    <text evidence="3">Required for the assembly of the mitochondrial membrane respiratory chain NADH dehydrogenase (Complex I). Involved in mid-late stages of complex I assembly.</text>
</comment>
<name>A0A6A4LJG0_9ERIC</name>
<feature type="transmembrane region" description="Helical" evidence="4">
    <location>
        <begin position="107"/>
        <end position="125"/>
    </location>
</feature>
<evidence type="ECO:0000256" key="2">
    <source>
        <dbReference type="ARBA" id="ARBA00039785"/>
    </source>
</evidence>
<dbReference type="OrthoDB" id="498204at2759"/>
<dbReference type="Pfam" id="PF01266">
    <property type="entry name" value="DAO"/>
    <property type="match status" value="1"/>
</dbReference>
<dbReference type="SUPFAM" id="SSF51905">
    <property type="entry name" value="FAD/NAD(P)-binding domain"/>
    <property type="match status" value="1"/>
</dbReference>
<dbReference type="InterPro" id="IPR006076">
    <property type="entry name" value="FAD-dep_OxRdtase"/>
</dbReference>
<evidence type="ECO:0000313" key="6">
    <source>
        <dbReference type="EMBL" id="KAE9460846.1"/>
    </source>
</evidence>